<proteinExistence type="predicted"/>
<evidence type="ECO:0000313" key="3">
    <source>
        <dbReference type="Proteomes" id="UP000267250"/>
    </source>
</evidence>
<dbReference type="AlphaFoldDB" id="A0A3Q9HSU5"/>
<gene>
    <name evidence="2" type="ORF">BBF96_10070</name>
</gene>
<evidence type="ECO:0000256" key="1">
    <source>
        <dbReference type="SAM" id="Phobius"/>
    </source>
</evidence>
<feature type="transmembrane region" description="Helical" evidence="1">
    <location>
        <begin position="524"/>
        <end position="544"/>
    </location>
</feature>
<evidence type="ECO:0000313" key="2">
    <source>
        <dbReference type="EMBL" id="AZR73698.1"/>
    </source>
</evidence>
<feature type="transmembrane region" description="Helical" evidence="1">
    <location>
        <begin position="425"/>
        <end position="454"/>
    </location>
</feature>
<accession>A0A3Q9HSU5</accession>
<dbReference type="OrthoDB" id="1707719at2"/>
<dbReference type="Proteomes" id="UP000267250">
    <property type="component" value="Chromosome"/>
</dbReference>
<dbReference type="RefSeq" id="WP_127017045.1">
    <property type="nucleotide sequence ID" value="NZ_CP016379.1"/>
</dbReference>
<sequence>MKKYGKIVLLLSIFMLFTFSITVFGAVPEGWGKGWSDTIILGKASQYSPAPDVMLDDKGFFYVIWLDREKNNNQIWYLKADDQGQVLAKSKLIQESEWKIRNFKTLMDKNNKIHIFLETIKNGEFQIRHLNFNPVTGAVEPEKILLEFNRPIKGLNGQIDHEGNIHLLWADLRLSNYEIFYSKFSSDLVQLIPPIPVTDTEEVSIIPNLAIDSKNRIHLIWNEYDGAVWRLKYQVLSKEGKQVSDVINIGRSIEYPNYNLPQIGVDTKDRVYIVWIKNDGGGYGVVNYELFYSLLDRDQKFIVREKKISNHGRSYATALSPTLYIDDEDKVHVVWSDNLYGPMVNLYAVFKDNNILHPQSRLAVISKNMWLPNFKIDQKGRKHLFYMEFEEEGRYNLSYMNTINPAKIVYFNRLGLDIKNFFATFIYRLISIGFFSALAIIMNFIPLSVAFIIIVCLERWIKGVHWVFKFLLMVSIILAFSNTIFAAFPDEFSSLYELLVIGISIIIVLLIGRFIQFNFNDGMTFVLLEIMWLYSYVFLMLIPAGSKLLR</sequence>
<dbReference type="KEGG" id="aft:BBF96_10070"/>
<feature type="transmembrane region" description="Helical" evidence="1">
    <location>
        <begin position="494"/>
        <end position="512"/>
    </location>
</feature>
<feature type="transmembrane region" description="Helical" evidence="1">
    <location>
        <begin position="466"/>
        <end position="488"/>
    </location>
</feature>
<keyword evidence="1" id="KW-0812">Transmembrane</keyword>
<keyword evidence="1" id="KW-0472">Membrane</keyword>
<keyword evidence="1" id="KW-1133">Transmembrane helix</keyword>
<name>A0A3Q9HSU5_9FIRM</name>
<reference evidence="2 3" key="1">
    <citation type="submission" date="2016-07" db="EMBL/GenBank/DDBJ databases">
        <title>Genome and transcriptome analysis of iron-reducing fermentative bacteria Anoxybacter fermentans.</title>
        <authorList>
            <person name="Zeng X."/>
            <person name="Shao Z."/>
        </authorList>
    </citation>
    <scope>NUCLEOTIDE SEQUENCE [LARGE SCALE GENOMIC DNA]</scope>
    <source>
        <strain evidence="2 3">DY22613</strain>
    </source>
</reference>
<keyword evidence="3" id="KW-1185">Reference proteome</keyword>
<dbReference type="EMBL" id="CP016379">
    <property type="protein sequence ID" value="AZR73698.1"/>
    <property type="molecule type" value="Genomic_DNA"/>
</dbReference>
<organism evidence="2 3">
    <name type="scientific">Anoxybacter fermentans</name>
    <dbReference type="NCBI Taxonomy" id="1323375"/>
    <lineage>
        <taxon>Bacteria</taxon>
        <taxon>Bacillati</taxon>
        <taxon>Bacillota</taxon>
        <taxon>Clostridia</taxon>
        <taxon>Halanaerobiales</taxon>
        <taxon>Anoxybacter</taxon>
    </lineage>
</organism>
<protein>
    <submittedName>
        <fullName evidence="2">Uncharacterized protein</fullName>
    </submittedName>
</protein>